<protein>
    <submittedName>
        <fullName evidence="4">Uncharacterized protein</fullName>
    </submittedName>
</protein>
<dbReference type="Pfam" id="PF00106">
    <property type="entry name" value="adh_short"/>
    <property type="match status" value="1"/>
</dbReference>
<evidence type="ECO:0000313" key="4">
    <source>
        <dbReference type="EMBL" id="KAF3225256.1"/>
    </source>
</evidence>
<evidence type="ECO:0000256" key="3">
    <source>
        <dbReference type="RuleBase" id="RU000363"/>
    </source>
</evidence>
<dbReference type="InterPro" id="IPR002347">
    <property type="entry name" value="SDR_fam"/>
</dbReference>
<gene>
    <name evidence="4" type="ORF">TWF191_005305</name>
</gene>
<comment type="similarity">
    <text evidence="1 3">Belongs to the short-chain dehydrogenases/reductases (SDR) family.</text>
</comment>
<comment type="caution">
    <text evidence="4">The sequence shown here is derived from an EMBL/GenBank/DDBJ whole genome shotgun (WGS) entry which is preliminary data.</text>
</comment>
<dbReference type="InterPro" id="IPR036291">
    <property type="entry name" value="NAD(P)-bd_dom_sf"/>
</dbReference>
<proteinExistence type="inferred from homology"/>
<dbReference type="PRINTS" id="PR00081">
    <property type="entry name" value="GDHRDH"/>
</dbReference>
<dbReference type="GO" id="GO:0016491">
    <property type="term" value="F:oxidoreductase activity"/>
    <property type="evidence" value="ECO:0007669"/>
    <property type="project" value="UniProtKB-KW"/>
</dbReference>
<dbReference type="EMBL" id="WIPF01000028">
    <property type="protein sequence ID" value="KAF3225256.1"/>
    <property type="molecule type" value="Genomic_DNA"/>
</dbReference>
<keyword evidence="2" id="KW-0560">Oxidoreductase</keyword>
<reference evidence="4 5" key="1">
    <citation type="submission" date="2019-06" db="EMBL/GenBank/DDBJ databases">
        <authorList>
            <person name="Palmer J.M."/>
        </authorList>
    </citation>
    <scope>NUCLEOTIDE SEQUENCE [LARGE SCALE GENOMIC DNA]</scope>
    <source>
        <strain evidence="4 5">TWF191</strain>
    </source>
</reference>
<evidence type="ECO:0000313" key="5">
    <source>
        <dbReference type="Proteomes" id="UP000483672"/>
    </source>
</evidence>
<accession>A0A7C8QWW1</accession>
<dbReference type="Gene3D" id="3.40.50.720">
    <property type="entry name" value="NAD(P)-binding Rossmann-like Domain"/>
    <property type="match status" value="1"/>
</dbReference>
<dbReference type="PANTHER" id="PTHR24320:SF283">
    <property type="entry name" value="RETINOL DEHYDROGENASE 11"/>
    <property type="match status" value="1"/>
</dbReference>
<evidence type="ECO:0000256" key="1">
    <source>
        <dbReference type="ARBA" id="ARBA00006484"/>
    </source>
</evidence>
<name>A0A7C8QWW1_ORBOL</name>
<dbReference type="SUPFAM" id="SSF51735">
    <property type="entry name" value="NAD(P)-binding Rossmann-fold domains"/>
    <property type="match status" value="1"/>
</dbReference>
<dbReference type="AlphaFoldDB" id="A0A7C8QWW1"/>
<organism evidence="4 5">
    <name type="scientific">Orbilia oligospora</name>
    <name type="common">Nematode-trapping fungus</name>
    <name type="synonym">Arthrobotrys oligospora</name>
    <dbReference type="NCBI Taxonomy" id="2813651"/>
    <lineage>
        <taxon>Eukaryota</taxon>
        <taxon>Fungi</taxon>
        <taxon>Dikarya</taxon>
        <taxon>Ascomycota</taxon>
        <taxon>Pezizomycotina</taxon>
        <taxon>Orbiliomycetes</taxon>
        <taxon>Orbiliales</taxon>
        <taxon>Orbiliaceae</taxon>
        <taxon>Orbilia</taxon>
    </lineage>
</organism>
<dbReference type="PRINTS" id="PR00080">
    <property type="entry name" value="SDRFAMILY"/>
</dbReference>
<sequence>MQSLASRQQCTPLPKKSLKFEVQSFALGTATSGAEVAATYKSQVTGRNILITGVSPNGIGSAGLEALAAQSPNLITVTGRSTTKLNESIAQAKAAFPEANIRPLIMDLSSIESVRKAAAEFNATSENLDILINNAGVMTIPTRTLSVDGIEMQFATNHVGHYLFTCLILPKLIAAAKDSPKGATRIINVSSYAHVLNPIRFSDHNWEGREVPEEEKGDADMLLFFQENDVSFTKYTAMGAYGQSKTANALFSVELTRRLYEKYGILSLALHPGAINSNLGRHMTPEQIEYWSTKMTDVMFFKSTDQGTSTTLVAALDPKLNDWEKSVGYYLVDCQFSTPKAWAVDEDFGKRLWTLSEEIVGEKFDY</sequence>
<dbReference type="PANTHER" id="PTHR24320">
    <property type="entry name" value="RETINOL DEHYDROGENASE"/>
    <property type="match status" value="1"/>
</dbReference>
<evidence type="ECO:0000256" key="2">
    <source>
        <dbReference type="ARBA" id="ARBA00023002"/>
    </source>
</evidence>
<dbReference type="Proteomes" id="UP000483672">
    <property type="component" value="Unassembled WGS sequence"/>
</dbReference>